<evidence type="ECO:0000313" key="3">
    <source>
        <dbReference type="Proteomes" id="UP000179052"/>
    </source>
</evidence>
<gene>
    <name evidence="2" type="ORF">A3H71_00170</name>
</gene>
<proteinExistence type="predicted"/>
<accession>A0A1G2LJX3</accession>
<dbReference type="AlphaFoldDB" id="A0A1G2LJX3"/>
<evidence type="ECO:0000313" key="2">
    <source>
        <dbReference type="EMBL" id="OHA11111.1"/>
    </source>
</evidence>
<reference evidence="2 3" key="1">
    <citation type="journal article" date="2016" name="Nat. Commun.">
        <title>Thousands of microbial genomes shed light on interconnected biogeochemical processes in an aquifer system.</title>
        <authorList>
            <person name="Anantharaman K."/>
            <person name="Brown C.T."/>
            <person name="Hug L.A."/>
            <person name="Sharon I."/>
            <person name="Castelle C.J."/>
            <person name="Probst A.J."/>
            <person name="Thomas B.C."/>
            <person name="Singh A."/>
            <person name="Wilkins M.J."/>
            <person name="Karaoz U."/>
            <person name="Brodie E.L."/>
            <person name="Williams K.H."/>
            <person name="Hubbard S.S."/>
            <person name="Banfield J.F."/>
        </authorList>
    </citation>
    <scope>NUCLEOTIDE SEQUENCE [LARGE SCALE GENOMIC DNA]</scope>
</reference>
<organism evidence="2 3">
    <name type="scientific">Candidatus Sungbacteria bacterium RIFCSPLOWO2_02_FULL_48_13b</name>
    <dbReference type="NCBI Taxonomy" id="1802283"/>
    <lineage>
        <taxon>Bacteria</taxon>
        <taxon>Candidatus Sungiibacteriota</taxon>
    </lineage>
</organism>
<sequence>MTAPSHVFRELSYAGHLDAQEENEVELASCSWFGGSSLERKEQIEVRNLEPEKNQYANHKNANPRLHI</sequence>
<dbReference type="EMBL" id="MHQV01000014">
    <property type="protein sequence ID" value="OHA11111.1"/>
    <property type="molecule type" value="Genomic_DNA"/>
</dbReference>
<evidence type="ECO:0000256" key="1">
    <source>
        <dbReference type="SAM" id="MobiDB-lite"/>
    </source>
</evidence>
<protein>
    <submittedName>
        <fullName evidence="2">Uncharacterized protein</fullName>
    </submittedName>
</protein>
<name>A0A1G2LJX3_9BACT</name>
<dbReference type="Proteomes" id="UP000179052">
    <property type="component" value="Unassembled WGS sequence"/>
</dbReference>
<feature type="region of interest" description="Disordered" evidence="1">
    <location>
        <begin position="49"/>
        <end position="68"/>
    </location>
</feature>
<comment type="caution">
    <text evidence="2">The sequence shown here is derived from an EMBL/GenBank/DDBJ whole genome shotgun (WGS) entry which is preliminary data.</text>
</comment>